<gene>
    <name evidence="3" type="ORF">SAMN06295970_12265</name>
</gene>
<sequence>MFKTILVPTDGSELADKAAQAAAEFAQDTHGRIIALAVAEPYPYSPLAEPAFLPDPAAYDKGVLELAETYVSKVKAAAEQAGVPCETYTMLSADPAKEIIATASRHGCDAVFMASHGRRGIQRLLLGSVTQKVLAHSTLPVVVFR</sequence>
<dbReference type="Pfam" id="PF00582">
    <property type="entry name" value="Usp"/>
    <property type="match status" value="1"/>
</dbReference>
<dbReference type="InterPro" id="IPR006016">
    <property type="entry name" value="UspA"/>
</dbReference>
<dbReference type="Proteomes" id="UP001158049">
    <property type="component" value="Unassembled WGS sequence"/>
</dbReference>
<protein>
    <submittedName>
        <fullName evidence="3">Nucleotide-binding universal stress protein, UspA family</fullName>
    </submittedName>
</protein>
<reference evidence="3 4" key="1">
    <citation type="submission" date="2017-05" db="EMBL/GenBank/DDBJ databases">
        <authorList>
            <person name="Varghese N."/>
            <person name="Submissions S."/>
        </authorList>
    </citation>
    <scope>NUCLEOTIDE SEQUENCE [LARGE SCALE GENOMIC DNA]</scope>
    <source>
        <strain evidence="3 4">DSM 26001</strain>
    </source>
</reference>
<dbReference type="InterPro" id="IPR014729">
    <property type="entry name" value="Rossmann-like_a/b/a_fold"/>
</dbReference>
<evidence type="ECO:0000313" key="4">
    <source>
        <dbReference type="Proteomes" id="UP001158049"/>
    </source>
</evidence>
<dbReference type="CDD" id="cd00293">
    <property type="entry name" value="USP-like"/>
    <property type="match status" value="1"/>
</dbReference>
<evidence type="ECO:0000259" key="2">
    <source>
        <dbReference type="Pfam" id="PF00582"/>
    </source>
</evidence>
<feature type="domain" description="UspA" evidence="2">
    <location>
        <begin position="1"/>
        <end position="145"/>
    </location>
</feature>
<comment type="caution">
    <text evidence="3">The sequence shown here is derived from an EMBL/GenBank/DDBJ whole genome shotgun (WGS) entry which is preliminary data.</text>
</comment>
<name>A0ABY1QMS6_9BURK</name>
<dbReference type="PANTHER" id="PTHR46268">
    <property type="entry name" value="STRESS RESPONSE PROTEIN NHAX"/>
    <property type="match status" value="1"/>
</dbReference>
<dbReference type="EMBL" id="FXUL01000022">
    <property type="protein sequence ID" value="SMP75252.1"/>
    <property type="molecule type" value="Genomic_DNA"/>
</dbReference>
<dbReference type="RefSeq" id="WP_283444600.1">
    <property type="nucleotide sequence ID" value="NZ_FXUL01000022.1"/>
</dbReference>
<organism evidence="3 4">
    <name type="scientific">Noviherbaspirillum suwonense</name>
    <dbReference type="NCBI Taxonomy" id="1224511"/>
    <lineage>
        <taxon>Bacteria</taxon>
        <taxon>Pseudomonadati</taxon>
        <taxon>Pseudomonadota</taxon>
        <taxon>Betaproteobacteria</taxon>
        <taxon>Burkholderiales</taxon>
        <taxon>Oxalobacteraceae</taxon>
        <taxon>Noviherbaspirillum</taxon>
    </lineage>
</organism>
<evidence type="ECO:0000256" key="1">
    <source>
        <dbReference type="ARBA" id="ARBA00008791"/>
    </source>
</evidence>
<dbReference type="SUPFAM" id="SSF52402">
    <property type="entry name" value="Adenine nucleotide alpha hydrolases-like"/>
    <property type="match status" value="1"/>
</dbReference>
<keyword evidence="4" id="KW-1185">Reference proteome</keyword>
<proteinExistence type="inferred from homology"/>
<comment type="similarity">
    <text evidence="1">Belongs to the universal stress protein A family.</text>
</comment>
<dbReference type="Gene3D" id="3.40.50.620">
    <property type="entry name" value="HUPs"/>
    <property type="match status" value="1"/>
</dbReference>
<dbReference type="InterPro" id="IPR006015">
    <property type="entry name" value="Universal_stress_UspA"/>
</dbReference>
<accession>A0ABY1QMS6</accession>
<evidence type="ECO:0000313" key="3">
    <source>
        <dbReference type="EMBL" id="SMP75252.1"/>
    </source>
</evidence>
<dbReference type="PANTHER" id="PTHR46268:SF15">
    <property type="entry name" value="UNIVERSAL STRESS PROTEIN HP_0031"/>
    <property type="match status" value="1"/>
</dbReference>
<dbReference type="PRINTS" id="PR01438">
    <property type="entry name" value="UNVRSLSTRESS"/>
</dbReference>